<proteinExistence type="predicted"/>
<protein>
    <recommendedName>
        <fullName evidence="3">Type II toxin-antitoxin system RelE/ParE family toxin</fullName>
    </recommendedName>
</protein>
<evidence type="ECO:0000313" key="2">
    <source>
        <dbReference type="Proteomes" id="UP000727962"/>
    </source>
</evidence>
<gene>
    <name evidence="1" type="ORF">HYR64_05985</name>
</gene>
<dbReference type="Proteomes" id="UP000727962">
    <property type="component" value="Unassembled WGS sequence"/>
</dbReference>
<sequence>MHRRWTSFNTATTVKEALAIPTRDRQRLFEAMAAYRNDLGAGYRIENYGSGLWMITDSGRGQGRCVFFKRLEIADGVEILVALLFYKKESRKAPARILNTARRRMIDTGE</sequence>
<comment type="caution">
    <text evidence="1">The sequence shown here is derived from an EMBL/GenBank/DDBJ whole genome shotgun (WGS) entry which is preliminary data.</text>
</comment>
<name>A0A931LXH5_FIMGI</name>
<evidence type="ECO:0000313" key="1">
    <source>
        <dbReference type="EMBL" id="MBI1756640.1"/>
    </source>
</evidence>
<dbReference type="EMBL" id="JACOSL010000037">
    <property type="protein sequence ID" value="MBI1756640.1"/>
    <property type="molecule type" value="Genomic_DNA"/>
</dbReference>
<accession>A0A931LXH5</accession>
<dbReference type="AlphaFoldDB" id="A0A931LXH5"/>
<reference evidence="1" key="1">
    <citation type="submission" date="2020-07" db="EMBL/GenBank/DDBJ databases">
        <title>Huge and variable diversity of episymbiotic CPR bacteria and DPANN archaea in groundwater ecosystems.</title>
        <authorList>
            <person name="He C.Y."/>
            <person name="Keren R."/>
            <person name="Whittaker M."/>
            <person name="Farag I.F."/>
            <person name="Doudna J."/>
            <person name="Cate J.H.D."/>
            <person name="Banfield J.F."/>
        </authorList>
    </citation>
    <scope>NUCLEOTIDE SEQUENCE</scope>
    <source>
        <strain evidence="1">NC_groundwater_17_Pr7_B-0.1um_64_12</strain>
    </source>
</reference>
<evidence type="ECO:0008006" key="3">
    <source>
        <dbReference type="Google" id="ProtNLM"/>
    </source>
</evidence>
<organism evidence="1 2">
    <name type="scientific">Fimbriimonas ginsengisoli</name>
    <dbReference type="NCBI Taxonomy" id="1005039"/>
    <lineage>
        <taxon>Bacteria</taxon>
        <taxon>Bacillati</taxon>
        <taxon>Armatimonadota</taxon>
        <taxon>Fimbriimonadia</taxon>
        <taxon>Fimbriimonadales</taxon>
        <taxon>Fimbriimonadaceae</taxon>
        <taxon>Fimbriimonas</taxon>
    </lineage>
</organism>